<dbReference type="STRING" id="269621.A0A238FIY2"/>
<accession>A0A238FIY2</accession>
<evidence type="ECO:0000256" key="2">
    <source>
        <dbReference type="ARBA" id="ARBA00022723"/>
    </source>
</evidence>
<keyword evidence="6" id="KW-0805">Transcription regulation</keyword>
<feature type="compositionally biased region" description="Low complexity" evidence="10">
    <location>
        <begin position="330"/>
        <end position="347"/>
    </location>
</feature>
<dbReference type="InterPro" id="IPR036236">
    <property type="entry name" value="Znf_C2H2_sf"/>
</dbReference>
<evidence type="ECO:0000256" key="7">
    <source>
        <dbReference type="ARBA" id="ARBA00023163"/>
    </source>
</evidence>
<comment type="subcellular location">
    <subcellularLocation>
        <location evidence="1">Nucleus</location>
    </subcellularLocation>
</comment>
<evidence type="ECO:0000256" key="6">
    <source>
        <dbReference type="ARBA" id="ARBA00023015"/>
    </source>
</evidence>
<evidence type="ECO:0000256" key="10">
    <source>
        <dbReference type="SAM" id="MobiDB-lite"/>
    </source>
</evidence>
<organism evidence="12 13">
    <name type="scientific">Microbotryum intermedium</name>
    <dbReference type="NCBI Taxonomy" id="269621"/>
    <lineage>
        <taxon>Eukaryota</taxon>
        <taxon>Fungi</taxon>
        <taxon>Dikarya</taxon>
        <taxon>Basidiomycota</taxon>
        <taxon>Pucciniomycotina</taxon>
        <taxon>Microbotryomycetes</taxon>
        <taxon>Microbotryales</taxon>
        <taxon>Microbotryaceae</taxon>
        <taxon>Microbotryum</taxon>
    </lineage>
</organism>
<evidence type="ECO:0000256" key="8">
    <source>
        <dbReference type="ARBA" id="ARBA00023242"/>
    </source>
</evidence>
<feature type="domain" description="C2H2-type" evidence="11">
    <location>
        <begin position="525"/>
        <end position="547"/>
    </location>
</feature>
<feature type="region of interest" description="Disordered" evidence="10">
    <location>
        <begin position="429"/>
        <end position="479"/>
    </location>
</feature>
<evidence type="ECO:0000256" key="5">
    <source>
        <dbReference type="ARBA" id="ARBA00022833"/>
    </source>
</evidence>
<dbReference type="InterPro" id="IPR013087">
    <property type="entry name" value="Znf_C2H2_type"/>
</dbReference>
<keyword evidence="8" id="KW-0539">Nucleus</keyword>
<dbReference type="Pfam" id="PF00096">
    <property type="entry name" value="zf-C2H2"/>
    <property type="match status" value="2"/>
</dbReference>
<dbReference type="Gene3D" id="3.30.160.60">
    <property type="entry name" value="Classic Zinc Finger"/>
    <property type="match status" value="2"/>
</dbReference>
<dbReference type="PANTHER" id="PTHR16515">
    <property type="entry name" value="PR DOMAIN ZINC FINGER PROTEIN"/>
    <property type="match status" value="1"/>
</dbReference>
<evidence type="ECO:0000256" key="3">
    <source>
        <dbReference type="ARBA" id="ARBA00022737"/>
    </source>
</evidence>
<dbReference type="PROSITE" id="PS50157">
    <property type="entry name" value="ZINC_FINGER_C2H2_2"/>
    <property type="match status" value="2"/>
</dbReference>
<feature type="compositionally biased region" description="Polar residues" evidence="10">
    <location>
        <begin position="454"/>
        <end position="474"/>
    </location>
</feature>
<keyword evidence="2" id="KW-0479">Metal-binding</keyword>
<sequence>MASVTTTRPTTSNGMDRMHGMAEQQPPELALRPIPSSGTPSVANISATAADPGMMTTAAPTATSSRLPRLPSISSLLAGIPGHDVFDQSPTSRRMSAPIFEEHTMSSYKLGGGSHQGGGQSQSSSRGFSGWDQPSPFSQALSTGSSTTAAPLTPRPPISNKPAAHFSSSQLISPTGGPLHPLPSGLVGFAPLSPPHADRGPAFRPRSNSLSVHPYANPYHHRSATYEHDPRRRGSLNEGISRTTTSGTWSPTSGAGGPFGQSAVAAAAAAARARKHSVDSGWTHYQMSALGPNLSPQGRAASISAPEDHRYFPNWADHERDMAMRHAQNAAGRANSLASSASSPHTSSELDGRQEAMEHLELARERPLAGLNSREPVGAILASSSSPDARLALERPHGRLSLGGAPDVTGLHITSLNSRRPSVPMINPFNGGPIGHGLPPPASHPTATGHGPDHQSQAWSRTSPSLPGTGSFPSQPHLALGAALDDGSTESSEHGRYSCDHCPKRFARPSSLRTHIHSHTGEKPFTCETCGRGFSVQSNLRRHFKIHRATGLANSIVGEDGAVKIGGSDDEGQGSGSHSDDGSDELEQLHAE</sequence>
<keyword evidence="13" id="KW-1185">Reference proteome</keyword>
<feature type="region of interest" description="Disordered" evidence="10">
    <location>
        <begin position="1"/>
        <end position="40"/>
    </location>
</feature>
<keyword evidence="3" id="KW-0677">Repeat</keyword>
<keyword evidence="5" id="KW-0862">Zinc</keyword>
<feature type="domain" description="C2H2-type" evidence="11">
    <location>
        <begin position="497"/>
        <end position="524"/>
    </location>
</feature>
<dbReference type="FunFam" id="3.30.160.60:FF:001289">
    <property type="entry name" value="Zinc finger protein 574"/>
    <property type="match status" value="1"/>
</dbReference>
<proteinExistence type="predicted"/>
<feature type="region of interest" description="Disordered" evidence="10">
    <location>
        <begin position="327"/>
        <end position="353"/>
    </location>
</feature>
<dbReference type="InterPro" id="IPR050331">
    <property type="entry name" value="Zinc_finger"/>
</dbReference>
<dbReference type="PANTHER" id="PTHR16515:SF49">
    <property type="entry name" value="GASTRULA ZINC FINGER PROTEIN XLCGF49.1-LIKE-RELATED"/>
    <property type="match status" value="1"/>
</dbReference>
<dbReference type="EMBL" id="FMSP01000008">
    <property type="protein sequence ID" value="SCV71963.1"/>
    <property type="molecule type" value="Genomic_DNA"/>
</dbReference>
<dbReference type="SMART" id="SM00355">
    <property type="entry name" value="ZnF_C2H2"/>
    <property type="match status" value="2"/>
</dbReference>
<protein>
    <submittedName>
        <fullName evidence="12">BQ2448_4657 protein</fullName>
    </submittedName>
</protein>
<evidence type="ECO:0000313" key="13">
    <source>
        <dbReference type="Proteomes" id="UP000198372"/>
    </source>
</evidence>
<dbReference type="SUPFAM" id="SSF57667">
    <property type="entry name" value="beta-beta-alpha zinc fingers"/>
    <property type="match status" value="1"/>
</dbReference>
<dbReference type="PROSITE" id="PS00028">
    <property type="entry name" value="ZINC_FINGER_C2H2_1"/>
    <property type="match status" value="2"/>
</dbReference>
<feature type="region of interest" description="Disordered" evidence="10">
    <location>
        <begin position="107"/>
        <end position="257"/>
    </location>
</feature>
<name>A0A238FIY2_9BASI</name>
<dbReference type="Proteomes" id="UP000198372">
    <property type="component" value="Unassembled WGS sequence"/>
</dbReference>
<dbReference type="OrthoDB" id="2529239at2759"/>
<dbReference type="GO" id="GO:0005634">
    <property type="term" value="C:nucleus"/>
    <property type="evidence" value="ECO:0007669"/>
    <property type="project" value="UniProtKB-SubCell"/>
</dbReference>
<gene>
    <name evidence="12" type="ORF">BQ2448_4657</name>
</gene>
<evidence type="ECO:0000313" key="12">
    <source>
        <dbReference type="EMBL" id="SCV71963.1"/>
    </source>
</evidence>
<feature type="compositionally biased region" description="Gly residues" evidence="10">
    <location>
        <begin position="110"/>
        <end position="120"/>
    </location>
</feature>
<dbReference type="FunFam" id="3.30.160.60:FF:000145">
    <property type="entry name" value="Zinc finger protein 574"/>
    <property type="match status" value="1"/>
</dbReference>
<feature type="region of interest" description="Disordered" evidence="10">
    <location>
        <begin position="562"/>
        <end position="592"/>
    </location>
</feature>
<dbReference type="GO" id="GO:0006357">
    <property type="term" value="P:regulation of transcription by RNA polymerase II"/>
    <property type="evidence" value="ECO:0007669"/>
    <property type="project" value="UniProtKB-ARBA"/>
</dbReference>
<evidence type="ECO:0000256" key="4">
    <source>
        <dbReference type="ARBA" id="ARBA00022771"/>
    </source>
</evidence>
<feature type="compositionally biased region" description="Low complexity" evidence="10">
    <location>
        <begin position="241"/>
        <end position="253"/>
    </location>
</feature>
<keyword evidence="4 9" id="KW-0863">Zinc-finger</keyword>
<evidence type="ECO:0000256" key="1">
    <source>
        <dbReference type="ARBA" id="ARBA00004123"/>
    </source>
</evidence>
<evidence type="ECO:0000259" key="11">
    <source>
        <dbReference type="PROSITE" id="PS50157"/>
    </source>
</evidence>
<feature type="compositionally biased region" description="Polar residues" evidence="10">
    <location>
        <begin position="1"/>
        <end position="14"/>
    </location>
</feature>
<dbReference type="AlphaFoldDB" id="A0A238FIY2"/>
<evidence type="ECO:0000256" key="9">
    <source>
        <dbReference type="PROSITE-ProRule" id="PRU00042"/>
    </source>
</evidence>
<feature type="compositionally biased region" description="Low complexity" evidence="10">
    <location>
        <begin position="121"/>
        <end position="130"/>
    </location>
</feature>
<keyword evidence="7" id="KW-0804">Transcription</keyword>
<reference evidence="13" key="1">
    <citation type="submission" date="2016-09" db="EMBL/GenBank/DDBJ databases">
        <authorList>
            <person name="Jeantristanb JTB J.-T."/>
            <person name="Ricardo R."/>
        </authorList>
    </citation>
    <scope>NUCLEOTIDE SEQUENCE [LARGE SCALE GENOMIC DNA]</scope>
</reference>
<dbReference type="GO" id="GO:0008270">
    <property type="term" value="F:zinc ion binding"/>
    <property type="evidence" value="ECO:0007669"/>
    <property type="project" value="UniProtKB-KW"/>
</dbReference>
<feature type="compositionally biased region" description="Polar residues" evidence="10">
    <location>
        <begin position="135"/>
        <end position="150"/>
    </location>
</feature>